<protein>
    <submittedName>
        <fullName evidence="1">Putative repeat protein (TIGR03847 family)</fullName>
    </submittedName>
</protein>
<dbReference type="RefSeq" id="WP_123304294.1">
    <property type="nucleotide sequence ID" value="NZ_RKHK01000001.1"/>
</dbReference>
<keyword evidence="2" id="KW-1185">Reference proteome</keyword>
<dbReference type="AlphaFoldDB" id="A0A3N2BFA4"/>
<evidence type="ECO:0000313" key="1">
    <source>
        <dbReference type="EMBL" id="ROR73938.1"/>
    </source>
</evidence>
<gene>
    <name evidence="1" type="ORF">EDD31_2333</name>
</gene>
<dbReference type="EMBL" id="RKHK01000001">
    <property type="protein sequence ID" value="ROR73938.1"/>
    <property type="molecule type" value="Genomic_DNA"/>
</dbReference>
<dbReference type="Proteomes" id="UP000280668">
    <property type="component" value="Unassembled WGS sequence"/>
</dbReference>
<accession>A0A3N2BFA4</accession>
<dbReference type="NCBIfam" id="TIGR03847">
    <property type="entry name" value="conserved hypothetical protein"/>
    <property type="match status" value="1"/>
</dbReference>
<reference evidence="1 2" key="1">
    <citation type="submission" date="2018-11" db="EMBL/GenBank/DDBJ databases">
        <title>Sequencing the genomes of 1000 actinobacteria strains.</title>
        <authorList>
            <person name="Klenk H.-P."/>
        </authorList>
    </citation>
    <scope>NUCLEOTIDE SEQUENCE [LARGE SCALE GENOMIC DNA]</scope>
    <source>
        <strain evidence="1 2">DSM 11294</strain>
    </source>
</reference>
<sequence length="178" mass="19048">MPTIRHEYDWPDRFVLGAVGEPGARTFYLQVRHQSDVLSVALEKQQAAAIAAGMDQILDELRSQEGNPASVPESPMPELVDEEPLDEPIVEQFRVGPLALGWDPSSRQIAIEAAAFPGDDEAIDDEPEELLVVRVPVGAARAFAKRARDVVAAGRPPCPLCGGPVDPGGHVCPGPSLD</sequence>
<comment type="caution">
    <text evidence="1">The sequence shown here is derived from an EMBL/GenBank/DDBJ whole genome shotgun (WGS) entry which is preliminary data.</text>
</comment>
<organism evidence="1 2">
    <name type="scientific">Bogoriella caseilytica</name>
    <dbReference type="NCBI Taxonomy" id="56055"/>
    <lineage>
        <taxon>Bacteria</taxon>
        <taxon>Bacillati</taxon>
        <taxon>Actinomycetota</taxon>
        <taxon>Actinomycetes</taxon>
        <taxon>Micrococcales</taxon>
        <taxon>Bogoriellaceae</taxon>
        <taxon>Bogoriella</taxon>
    </lineage>
</organism>
<name>A0A3N2BFA4_9MICO</name>
<evidence type="ECO:0000313" key="2">
    <source>
        <dbReference type="Proteomes" id="UP000280668"/>
    </source>
</evidence>
<proteinExistence type="predicted"/>
<dbReference type="InterPro" id="IPR021441">
    <property type="entry name" value="DUF3090"/>
</dbReference>
<dbReference type="OrthoDB" id="156387at2"/>
<dbReference type="Pfam" id="PF11290">
    <property type="entry name" value="DUF3090"/>
    <property type="match status" value="1"/>
</dbReference>